<proteinExistence type="predicted"/>
<accession>A0A1F8EC26</accession>
<dbReference type="Proteomes" id="UP000176893">
    <property type="component" value="Unassembled WGS sequence"/>
</dbReference>
<organism evidence="1 2">
    <name type="scientific">Candidatus Yanofskybacteria bacterium RIFCSPHIGHO2_01_FULL_41_26</name>
    <dbReference type="NCBI Taxonomy" id="1802661"/>
    <lineage>
        <taxon>Bacteria</taxon>
        <taxon>Candidatus Yanofskyibacteriota</taxon>
    </lineage>
</organism>
<name>A0A1F8EC26_9BACT</name>
<dbReference type="EMBL" id="MGJB01000015">
    <property type="protein sequence ID" value="OGM98471.1"/>
    <property type="molecule type" value="Genomic_DNA"/>
</dbReference>
<dbReference type="AlphaFoldDB" id="A0A1F8EC26"/>
<gene>
    <name evidence="1" type="ORF">A2649_02755</name>
</gene>
<protein>
    <submittedName>
        <fullName evidence="1">Uncharacterized protein</fullName>
    </submittedName>
</protein>
<dbReference type="STRING" id="1802661.A2649_02755"/>
<comment type="caution">
    <text evidence="1">The sequence shown here is derived from an EMBL/GenBank/DDBJ whole genome shotgun (WGS) entry which is preliminary data.</text>
</comment>
<sequence>MTKENLESHQLSEADEIMKSLVGSQESFLQPESLVNYVKNRGLSRDVQEEVKRRLIGVLNDLKGKLESL</sequence>
<reference evidence="1 2" key="1">
    <citation type="journal article" date="2016" name="Nat. Commun.">
        <title>Thousands of microbial genomes shed light on interconnected biogeochemical processes in an aquifer system.</title>
        <authorList>
            <person name="Anantharaman K."/>
            <person name="Brown C.T."/>
            <person name="Hug L.A."/>
            <person name="Sharon I."/>
            <person name="Castelle C.J."/>
            <person name="Probst A.J."/>
            <person name="Thomas B.C."/>
            <person name="Singh A."/>
            <person name="Wilkins M.J."/>
            <person name="Karaoz U."/>
            <person name="Brodie E.L."/>
            <person name="Williams K.H."/>
            <person name="Hubbard S.S."/>
            <person name="Banfield J.F."/>
        </authorList>
    </citation>
    <scope>NUCLEOTIDE SEQUENCE [LARGE SCALE GENOMIC DNA]</scope>
</reference>
<evidence type="ECO:0000313" key="2">
    <source>
        <dbReference type="Proteomes" id="UP000176893"/>
    </source>
</evidence>
<evidence type="ECO:0000313" key="1">
    <source>
        <dbReference type="EMBL" id="OGM98471.1"/>
    </source>
</evidence>